<feature type="compositionally biased region" description="Pro residues" evidence="1">
    <location>
        <begin position="27"/>
        <end position="38"/>
    </location>
</feature>
<name>A0A6J4VFC6_9BACT</name>
<organism evidence="3">
    <name type="scientific">uncultured Thermomicrobiales bacterium</name>
    <dbReference type="NCBI Taxonomy" id="1645740"/>
    <lineage>
        <taxon>Bacteria</taxon>
        <taxon>Pseudomonadati</taxon>
        <taxon>Thermomicrobiota</taxon>
        <taxon>Thermomicrobia</taxon>
        <taxon>Thermomicrobiales</taxon>
        <taxon>environmental samples</taxon>
    </lineage>
</organism>
<proteinExistence type="predicted"/>
<feature type="region of interest" description="Disordered" evidence="1">
    <location>
        <begin position="27"/>
        <end position="74"/>
    </location>
</feature>
<feature type="chain" id="PRO_5026869424" evidence="2">
    <location>
        <begin position="24"/>
        <end position="412"/>
    </location>
</feature>
<keyword evidence="2" id="KW-0732">Signal</keyword>
<feature type="compositionally biased region" description="Low complexity" evidence="1">
    <location>
        <begin position="39"/>
        <end position="59"/>
    </location>
</feature>
<protein>
    <submittedName>
        <fullName evidence="3">VgrG protein</fullName>
    </submittedName>
</protein>
<reference evidence="3" key="1">
    <citation type="submission" date="2020-02" db="EMBL/GenBank/DDBJ databases">
        <authorList>
            <person name="Meier V. D."/>
        </authorList>
    </citation>
    <scope>NUCLEOTIDE SEQUENCE</scope>
    <source>
        <strain evidence="3">AVDCRST_MAG18</strain>
    </source>
</reference>
<gene>
    <name evidence="3" type="ORF">AVDCRST_MAG18-2663</name>
</gene>
<sequence>MLRACKLFLAVGMLALLAACGGAAPTATPPPTNTPVPPTATVAPTNTPVPPTATVAPTNTPVPPTPTVAPTNTPVPPTATIAPTRAATAAATGAQVTDSSGKCRMTLNPVFRANAGSTDTYSTADSLAILTFAGTDTPGLALDAATTAFIGGFQSVVTGYVETGRQTSKDARGDIQIVTFNGAVSGQQAKGVFYFVQNGSVLCSLVALAIPPGDQQYADAAQQTAGTLVVVQGGAGSSAAPVAPVAPTRAPAATVAPTVAPTRAAAPPSTAGGTTVTDTSGACRMTLPANFKAGSDGDNYETADDLALVTIGGSNIGGLAFADAVNLYVTTFQGAINGFVETGRQSVAVPGGQKETITYSGTLVGQPVKGVLYFYQVNDTLCSLSGVALPPGDTRYQADLQVMVDTLGPVGR</sequence>
<dbReference type="PROSITE" id="PS51257">
    <property type="entry name" value="PROKAR_LIPOPROTEIN"/>
    <property type="match status" value="1"/>
</dbReference>
<evidence type="ECO:0000256" key="2">
    <source>
        <dbReference type="SAM" id="SignalP"/>
    </source>
</evidence>
<evidence type="ECO:0000313" key="3">
    <source>
        <dbReference type="EMBL" id="CAA9576982.1"/>
    </source>
</evidence>
<feature type="compositionally biased region" description="Pro residues" evidence="1">
    <location>
        <begin position="60"/>
        <end position="74"/>
    </location>
</feature>
<evidence type="ECO:0000256" key="1">
    <source>
        <dbReference type="SAM" id="MobiDB-lite"/>
    </source>
</evidence>
<accession>A0A6J4VFC6</accession>
<dbReference type="EMBL" id="CADCWN010000207">
    <property type="protein sequence ID" value="CAA9576982.1"/>
    <property type="molecule type" value="Genomic_DNA"/>
</dbReference>
<dbReference type="AlphaFoldDB" id="A0A6J4VFC6"/>
<feature type="signal peptide" evidence="2">
    <location>
        <begin position="1"/>
        <end position="23"/>
    </location>
</feature>